<protein>
    <recommendedName>
        <fullName evidence="3">Reverse transcriptase RNase H-like domain-containing protein</fullName>
    </recommendedName>
</protein>
<evidence type="ECO:0000313" key="1">
    <source>
        <dbReference type="EMBL" id="OWY99230.1"/>
    </source>
</evidence>
<organism evidence="1 2">
    <name type="scientific">Phytophthora megakarya</name>
    <dbReference type="NCBI Taxonomy" id="4795"/>
    <lineage>
        <taxon>Eukaryota</taxon>
        <taxon>Sar</taxon>
        <taxon>Stramenopiles</taxon>
        <taxon>Oomycota</taxon>
        <taxon>Peronosporomycetes</taxon>
        <taxon>Peronosporales</taxon>
        <taxon>Peronosporaceae</taxon>
        <taxon>Phytophthora</taxon>
    </lineage>
</organism>
<dbReference type="SUPFAM" id="SSF56672">
    <property type="entry name" value="DNA/RNA polymerases"/>
    <property type="match status" value="1"/>
</dbReference>
<dbReference type="AlphaFoldDB" id="A0A225V1C6"/>
<reference evidence="2" key="1">
    <citation type="submission" date="2017-03" db="EMBL/GenBank/DDBJ databases">
        <title>Phytopthora megakarya and P. palmivora, two closely related causual agents of cacao black pod achieved similar genome size and gene model numbers by different mechanisms.</title>
        <authorList>
            <person name="Ali S."/>
            <person name="Shao J."/>
            <person name="Larry D.J."/>
            <person name="Kronmiller B."/>
            <person name="Shen D."/>
            <person name="Strem M.D."/>
            <person name="Melnick R.L."/>
            <person name="Guiltinan M.J."/>
            <person name="Tyler B.M."/>
            <person name="Meinhardt L.W."/>
            <person name="Bailey B.A."/>
        </authorList>
    </citation>
    <scope>NUCLEOTIDE SEQUENCE [LARGE SCALE GENOMIC DNA]</scope>
    <source>
        <strain evidence="2">zdho120</strain>
    </source>
</reference>
<accession>A0A225V1C6</accession>
<comment type="caution">
    <text evidence="1">The sequence shown here is derived from an EMBL/GenBank/DDBJ whole genome shotgun (WGS) entry which is preliminary data.</text>
</comment>
<sequence>MTDAKVYTPTRVPQGCSDAALHFQATVERCFPNEVLLYAEDVDTYCVKLCELFLLMNEFKFKLEHRNQAFFNDPVRHDPDRIAAHREMPLPSPAGVLQQFLCACNWMRDSSSSFAGHVQTLQKRLDVRLGKGIRTKRAANKLLVTFTTKE</sequence>
<evidence type="ECO:0008006" key="3">
    <source>
        <dbReference type="Google" id="ProtNLM"/>
    </source>
</evidence>
<proteinExistence type="predicted"/>
<gene>
    <name evidence="1" type="ORF">PHMEG_00029805</name>
</gene>
<dbReference type="OrthoDB" id="125431at2759"/>
<dbReference type="Proteomes" id="UP000198211">
    <property type="component" value="Unassembled WGS sequence"/>
</dbReference>
<evidence type="ECO:0000313" key="2">
    <source>
        <dbReference type="Proteomes" id="UP000198211"/>
    </source>
</evidence>
<dbReference type="InterPro" id="IPR043502">
    <property type="entry name" value="DNA/RNA_pol_sf"/>
</dbReference>
<keyword evidence="2" id="KW-1185">Reference proteome</keyword>
<name>A0A225V1C6_9STRA</name>
<dbReference type="EMBL" id="NBNE01008683">
    <property type="protein sequence ID" value="OWY99230.1"/>
    <property type="molecule type" value="Genomic_DNA"/>
</dbReference>